<dbReference type="GO" id="GO:1902201">
    <property type="term" value="P:negative regulation of bacterial-type flagellum-dependent cell motility"/>
    <property type="evidence" value="ECO:0007669"/>
    <property type="project" value="UniProtKB-UniRule"/>
</dbReference>
<gene>
    <name evidence="1" type="primary">glgS</name>
    <name evidence="2" type="ORF">DSF98_06450</name>
</gene>
<organism evidence="2">
    <name type="scientific">Salmonella enterica I</name>
    <dbReference type="NCBI Taxonomy" id="59201"/>
    <lineage>
        <taxon>Bacteria</taxon>
        <taxon>Pseudomonadati</taxon>
        <taxon>Pseudomonadota</taxon>
        <taxon>Gammaproteobacteria</taxon>
        <taxon>Enterobacterales</taxon>
        <taxon>Enterobacteriaceae</taxon>
        <taxon>Salmonella</taxon>
    </lineage>
</organism>
<name>A0A3V2NR57_SALET</name>
<evidence type="ECO:0000313" key="2">
    <source>
        <dbReference type="EMBL" id="EAA7252334.1"/>
    </source>
</evidence>
<proteinExistence type="inferred from homology"/>
<dbReference type="InterPro" id="IPR036295">
    <property type="entry name" value="GlgS_sf"/>
</dbReference>
<dbReference type="Proteomes" id="UP000839682">
    <property type="component" value="Unassembled WGS sequence"/>
</dbReference>
<dbReference type="Pfam" id="PF08971">
    <property type="entry name" value="GlgS"/>
    <property type="match status" value="1"/>
</dbReference>
<accession>A0A3V2NR57</accession>
<dbReference type="HAMAP" id="MF_00525">
    <property type="entry name" value="GlgS"/>
    <property type="match status" value="1"/>
</dbReference>
<dbReference type="EMBL" id="AAACIV010000003">
    <property type="protein sequence ID" value="EAA7252334.1"/>
    <property type="molecule type" value="Genomic_DNA"/>
</dbReference>
<dbReference type="GO" id="GO:1900191">
    <property type="term" value="P:negative regulation of single-species biofilm formation"/>
    <property type="evidence" value="ECO:0007669"/>
    <property type="project" value="UniProtKB-UniRule"/>
</dbReference>
<protein>
    <recommendedName>
        <fullName evidence="1">Surface composition regulator</fullName>
    </recommendedName>
</protein>
<comment type="similarity">
    <text evidence="1">Belongs to the GlgS family.</text>
</comment>
<dbReference type="NCBIfam" id="NF002793">
    <property type="entry name" value="PRK02922.1"/>
    <property type="match status" value="1"/>
</dbReference>
<dbReference type="InterPro" id="IPR015065">
    <property type="entry name" value="GlgS"/>
</dbReference>
<reference evidence="2" key="1">
    <citation type="submission" date="2018-07" db="EMBL/GenBank/DDBJ databases">
        <authorList>
            <person name="Ashton P.M."/>
            <person name="Dallman T."/>
            <person name="Nair S."/>
            <person name="De Pinna E."/>
            <person name="Peters T."/>
            <person name="Grant K."/>
        </authorList>
    </citation>
    <scope>NUCLEOTIDE SEQUENCE [LARGE SCALE GENOMIC DNA]</scope>
    <source>
        <strain evidence="2">440016</strain>
    </source>
</reference>
<dbReference type="SUPFAM" id="SSF109747">
    <property type="entry name" value="Glycogen synthesis protein GlgS"/>
    <property type="match status" value="1"/>
</dbReference>
<sequence length="72" mass="8502">MLMNNNNVYSLNNFDFLARSFARMQAEGRPVDIQAVTGNMDEEHRDWFCKRYALYCQQATQATQAKRLELEH</sequence>
<dbReference type="AlphaFoldDB" id="A0A3V2NR57"/>
<dbReference type="Gene3D" id="1.20.970.20">
    <property type="entry name" value="Glycogen synthesis protein GlgS"/>
    <property type="match status" value="1"/>
</dbReference>
<comment type="caution">
    <text evidence="2">The sequence shown here is derived from an EMBL/GenBank/DDBJ whole genome shotgun (WGS) entry which is preliminary data.</text>
</comment>
<comment type="function">
    <text evidence="1">Major determinant of cell surface composition. Negatively regulates motility, adhesion and synthesis of biofilm exopolysaccharides.</text>
</comment>
<evidence type="ECO:0000256" key="1">
    <source>
        <dbReference type="HAMAP-Rule" id="MF_00525"/>
    </source>
</evidence>